<evidence type="ECO:0000256" key="2">
    <source>
        <dbReference type="ARBA" id="ARBA00022857"/>
    </source>
</evidence>
<dbReference type="InterPro" id="IPR016040">
    <property type="entry name" value="NAD(P)-bd_dom"/>
</dbReference>
<dbReference type="Proteomes" id="UP000664534">
    <property type="component" value="Unassembled WGS sequence"/>
</dbReference>
<accession>A0A8H3PFS4</accession>
<evidence type="ECO:0000256" key="3">
    <source>
        <dbReference type="ARBA" id="ARBA00023002"/>
    </source>
</evidence>
<dbReference type="EMBL" id="CAJPDT010000122">
    <property type="protein sequence ID" value="CAF9939678.1"/>
    <property type="molecule type" value="Genomic_DNA"/>
</dbReference>
<dbReference type="SUPFAM" id="SSF51735">
    <property type="entry name" value="NAD(P)-binding Rossmann-fold domains"/>
    <property type="match status" value="1"/>
</dbReference>
<keyword evidence="3" id="KW-0560">Oxidoreductase</keyword>
<dbReference type="Pfam" id="PF13460">
    <property type="entry name" value="NAD_binding_10"/>
    <property type="match status" value="1"/>
</dbReference>
<dbReference type="CDD" id="cd05259">
    <property type="entry name" value="PCBER_SDR_a"/>
    <property type="match status" value="1"/>
</dbReference>
<dbReference type="InterPro" id="IPR045312">
    <property type="entry name" value="PCBER-like"/>
</dbReference>
<proteinExistence type="inferred from homology"/>
<dbReference type="GO" id="GO:0016491">
    <property type="term" value="F:oxidoreductase activity"/>
    <property type="evidence" value="ECO:0007669"/>
    <property type="project" value="UniProtKB-KW"/>
</dbReference>
<dbReference type="OrthoDB" id="419598at2759"/>
<dbReference type="PANTHER" id="PTHR47706">
    <property type="entry name" value="NMRA-LIKE FAMILY PROTEIN"/>
    <property type="match status" value="1"/>
</dbReference>
<feature type="domain" description="NAD(P)-binding" evidence="4">
    <location>
        <begin position="14"/>
        <end position="101"/>
    </location>
</feature>
<comment type="caution">
    <text evidence="5">The sequence shown here is derived from an EMBL/GenBank/DDBJ whole genome shotgun (WGS) entry which is preliminary data.</text>
</comment>
<evidence type="ECO:0000259" key="4">
    <source>
        <dbReference type="Pfam" id="PF13460"/>
    </source>
</evidence>
<gene>
    <name evidence="5" type="ORF">IMSHALPRED_001591</name>
</gene>
<dbReference type="InterPro" id="IPR051609">
    <property type="entry name" value="NmrA/Isoflavone_reductase-like"/>
</dbReference>
<dbReference type="Gene3D" id="3.40.50.720">
    <property type="entry name" value="NAD(P)-binding Rossmann-like Domain"/>
    <property type="match status" value="1"/>
</dbReference>
<dbReference type="InterPro" id="IPR036291">
    <property type="entry name" value="NAD(P)-bd_dom_sf"/>
</dbReference>
<keyword evidence="2" id="KW-0521">NADP</keyword>
<sequence length="322" mass="35830">MSETNHIERVAIVGASGNLGKHFVEELLKTGKHTVTALTRADSKGTLPAGVKRVQVDYDDDEQSLISALQGQQFLVITLGVRAPPHIHPKLVEAAAKAGVPYIMPNVYGFDIQNKSLGAENLYGKVSLQRCAEVESHGASYVAMCCGFWYEWSLALGEQWFGFDMKNKKVTFFDDGKTRISVSTWRQCGRALAALLSLPESGGSPALSQWKNKPFYIASFLINQRDMLDSIHRVTGTTDHDWEISYEPTDQRYKDGLDEMQKGIRTGFAKSMYSRVFYPNGDGDFESSRGLANDLIGLPKEELDDATKRTVEMVESGWNPFD</sequence>
<keyword evidence="6" id="KW-1185">Reference proteome</keyword>
<comment type="similarity">
    <text evidence="1">Belongs to the NmrA-type oxidoreductase family. Isoflavone reductase subfamily.</text>
</comment>
<dbReference type="AlphaFoldDB" id="A0A8H3PFS4"/>
<organism evidence="5 6">
    <name type="scientific">Imshaugia aleurites</name>
    <dbReference type="NCBI Taxonomy" id="172621"/>
    <lineage>
        <taxon>Eukaryota</taxon>
        <taxon>Fungi</taxon>
        <taxon>Dikarya</taxon>
        <taxon>Ascomycota</taxon>
        <taxon>Pezizomycotina</taxon>
        <taxon>Lecanoromycetes</taxon>
        <taxon>OSLEUM clade</taxon>
        <taxon>Lecanoromycetidae</taxon>
        <taxon>Lecanorales</taxon>
        <taxon>Lecanorineae</taxon>
        <taxon>Parmeliaceae</taxon>
        <taxon>Imshaugia</taxon>
    </lineage>
</organism>
<evidence type="ECO:0000313" key="6">
    <source>
        <dbReference type="Proteomes" id="UP000664534"/>
    </source>
</evidence>
<reference evidence="5" key="1">
    <citation type="submission" date="2021-03" db="EMBL/GenBank/DDBJ databases">
        <authorList>
            <person name="Tagirdzhanova G."/>
        </authorList>
    </citation>
    <scope>NUCLEOTIDE SEQUENCE</scope>
</reference>
<protein>
    <recommendedName>
        <fullName evidence="4">NAD(P)-binding domain-containing protein</fullName>
    </recommendedName>
</protein>
<name>A0A8H3PFS4_9LECA</name>
<evidence type="ECO:0000256" key="1">
    <source>
        <dbReference type="ARBA" id="ARBA00005725"/>
    </source>
</evidence>
<dbReference type="PANTHER" id="PTHR47706:SF7">
    <property type="entry name" value="CIPA-LIKE, PUTATIVE (AFU_ORTHOLOGUE AFUA_1G01630)-RELATED"/>
    <property type="match status" value="1"/>
</dbReference>
<evidence type="ECO:0000313" key="5">
    <source>
        <dbReference type="EMBL" id="CAF9939678.1"/>
    </source>
</evidence>